<evidence type="ECO:0000313" key="2">
    <source>
        <dbReference type="Proteomes" id="UP000202259"/>
    </source>
</evidence>
<dbReference type="Pfam" id="PF01663">
    <property type="entry name" value="Phosphodiest"/>
    <property type="match status" value="1"/>
</dbReference>
<organism evidence="1 2">
    <name type="scientific">Cognaticolwellia beringensis</name>
    <dbReference type="NCBI Taxonomy" id="1967665"/>
    <lineage>
        <taxon>Bacteria</taxon>
        <taxon>Pseudomonadati</taxon>
        <taxon>Pseudomonadota</taxon>
        <taxon>Gammaproteobacteria</taxon>
        <taxon>Alteromonadales</taxon>
        <taxon>Colwelliaceae</taxon>
        <taxon>Cognaticolwellia</taxon>
    </lineage>
</organism>
<sequence length="399" mass="45349">MNLKASILFGCFISSVGWAKTPLILLSIDGFAQHYIEQYKPKALTSLIQQGTSAKALLPVYPSKTFPNHLSIITGRYPINHGIVHNSFFHRDIGKTYKLGAGKNDVRWLTADPLWHINEMQGNKSAVYFWPESETAIDNKTASYYYPYDHFTPNENRFEQILAWLRLPESERPNFIVGYFASVDDAGHEFGANSPELINAISKLDILIGNFVEKINQEFNGEVNLVIVSDHGMTKIYQDHVIKWQENIVDGVKAINGSTQLYLYSDNDKKLQQSVKLFKNNQTQAEEQNYRIYQYPNFPAHWRLSRKTATVPDVIIEALPSYIFDNGKTSIKPETHGYDPKLQAELNAIFIAIGPAFRKNMQVEAFENVNVLPIITRALGLKDVDNIDGTYQIAELVIK</sequence>
<dbReference type="Proteomes" id="UP000202259">
    <property type="component" value="Chromosome"/>
</dbReference>
<dbReference type="Gene3D" id="3.40.720.10">
    <property type="entry name" value="Alkaline Phosphatase, subunit A"/>
    <property type="match status" value="1"/>
</dbReference>
<name>A0A222GCG4_9GAMM</name>
<reference evidence="1 2" key="1">
    <citation type="submission" date="2017-08" db="EMBL/GenBank/DDBJ databases">
        <title>Complete genome of Colwellia sp. NB097-1, a psychrophile bacterium ioslated from Bering Sea.</title>
        <authorList>
            <person name="Chen X."/>
        </authorList>
    </citation>
    <scope>NUCLEOTIDE SEQUENCE [LARGE SCALE GENOMIC DNA]</scope>
    <source>
        <strain evidence="1 2">NB097-1</strain>
    </source>
</reference>
<dbReference type="EMBL" id="CP020465">
    <property type="protein sequence ID" value="ASP49392.1"/>
    <property type="molecule type" value="Genomic_DNA"/>
</dbReference>
<dbReference type="RefSeq" id="WP_081153334.1">
    <property type="nucleotide sequence ID" value="NZ_CP020465.1"/>
</dbReference>
<keyword evidence="2" id="KW-1185">Reference proteome</keyword>
<dbReference type="AlphaFoldDB" id="A0A222GCG4"/>
<dbReference type="GO" id="GO:0016787">
    <property type="term" value="F:hydrolase activity"/>
    <property type="evidence" value="ECO:0007669"/>
    <property type="project" value="UniProtKB-ARBA"/>
</dbReference>
<dbReference type="OrthoDB" id="9771966at2"/>
<protein>
    <submittedName>
        <fullName evidence="1">Alkaline phosphatase family protein</fullName>
    </submittedName>
</protein>
<dbReference type="PANTHER" id="PTHR10151:SF120">
    <property type="entry name" value="BIS(5'-ADENOSYL)-TRIPHOSPHATASE"/>
    <property type="match status" value="1"/>
</dbReference>
<dbReference type="PANTHER" id="PTHR10151">
    <property type="entry name" value="ECTONUCLEOTIDE PYROPHOSPHATASE/PHOSPHODIESTERASE"/>
    <property type="match status" value="1"/>
</dbReference>
<accession>A0A222GCG4</accession>
<dbReference type="InterPro" id="IPR002591">
    <property type="entry name" value="Phosphodiest/P_Trfase"/>
</dbReference>
<proteinExistence type="predicted"/>
<dbReference type="CDD" id="cd16018">
    <property type="entry name" value="Enpp"/>
    <property type="match status" value="1"/>
</dbReference>
<dbReference type="Gene3D" id="3.30.1360.180">
    <property type="match status" value="1"/>
</dbReference>
<dbReference type="KEGG" id="cber:B5D82_17425"/>
<dbReference type="SUPFAM" id="SSF53649">
    <property type="entry name" value="Alkaline phosphatase-like"/>
    <property type="match status" value="1"/>
</dbReference>
<dbReference type="InterPro" id="IPR017850">
    <property type="entry name" value="Alkaline_phosphatase_core_sf"/>
</dbReference>
<evidence type="ECO:0000313" key="1">
    <source>
        <dbReference type="EMBL" id="ASP49392.1"/>
    </source>
</evidence>
<gene>
    <name evidence="1" type="ORF">B5D82_17425</name>
</gene>